<reference evidence="2 3" key="1">
    <citation type="submission" date="2013-12" db="EMBL/GenBank/DDBJ databases">
        <title>Annotated genome of Streptomyces scopuliridis.</title>
        <authorList>
            <person name="Olson J.B."/>
        </authorList>
    </citation>
    <scope>NUCLEOTIDE SEQUENCE [LARGE SCALE GENOMIC DNA]</scope>
    <source>
        <strain evidence="2 3">RB72</strain>
    </source>
</reference>
<name>A0A2T7TEP1_9ACTN</name>
<gene>
    <name evidence="2" type="ORF">Y717_14855</name>
</gene>
<dbReference type="InterPro" id="IPR002921">
    <property type="entry name" value="Fungal_lipase-type"/>
</dbReference>
<accession>A0A2T7TEP1</accession>
<dbReference type="Pfam" id="PF01764">
    <property type="entry name" value="Lipase_3"/>
    <property type="match status" value="1"/>
</dbReference>
<comment type="caution">
    <text evidence="2">The sequence shown here is derived from an EMBL/GenBank/DDBJ whole genome shotgun (WGS) entry which is preliminary data.</text>
</comment>
<dbReference type="EMBL" id="AZSP01000020">
    <property type="protein sequence ID" value="PVE13630.1"/>
    <property type="molecule type" value="Genomic_DNA"/>
</dbReference>
<keyword evidence="3" id="KW-1185">Reference proteome</keyword>
<dbReference type="OrthoDB" id="5522031at2"/>
<evidence type="ECO:0000313" key="2">
    <source>
        <dbReference type="EMBL" id="PVE13630.1"/>
    </source>
</evidence>
<dbReference type="PANTHER" id="PTHR45856:SF24">
    <property type="entry name" value="FUNGAL LIPASE-LIKE DOMAIN-CONTAINING PROTEIN"/>
    <property type="match status" value="1"/>
</dbReference>
<dbReference type="InterPro" id="IPR029058">
    <property type="entry name" value="AB_hydrolase_fold"/>
</dbReference>
<organism evidence="2 3">
    <name type="scientific">Streptomyces scopuliridis RB72</name>
    <dbReference type="NCBI Taxonomy" id="1440053"/>
    <lineage>
        <taxon>Bacteria</taxon>
        <taxon>Bacillati</taxon>
        <taxon>Actinomycetota</taxon>
        <taxon>Actinomycetes</taxon>
        <taxon>Kitasatosporales</taxon>
        <taxon>Streptomycetaceae</taxon>
        <taxon>Streptomyces</taxon>
    </lineage>
</organism>
<dbReference type="AlphaFoldDB" id="A0A2T7TEP1"/>
<dbReference type="Gene3D" id="3.40.50.1820">
    <property type="entry name" value="alpha/beta hydrolase"/>
    <property type="match status" value="1"/>
</dbReference>
<dbReference type="CDD" id="cd00519">
    <property type="entry name" value="Lipase_3"/>
    <property type="match status" value="1"/>
</dbReference>
<dbReference type="PANTHER" id="PTHR45856">
    <property type="entry name" value="ALPHA/BETA-HYDROLASES SUPERFAMILY PROTEIN"/>
    <property type="match status" value="1"/>
</dbReference>
<sequence length="272" mass="30225">MPVAPLDHQTTGYQLAHAYWLAKAAELAYQDEDEVRTVLAGWGFGQFRHVEARHELPFPLEDTQAYVAASDRMIIAAFRGTQPLEIRDWLTDANTPPVPGPGDKGFVHFGFHRALASVYPDVRSAIEKFRTGGQTVWFTGHSLGGALAMLAGGRLYFEEPRILADGIYTYGQPRTCDRLLAAAHNTALKGRTYRFVNNNDIVPQVPPAPVFTHVDHVKYFDADGVLHDRMPLIDGLKDRIKGRTADLFAPASDGIRDHFMPAYLANIEKNLA</sequence>
<protein>
    <submittedName>
        <fullName evidence="2">Lipase</fullName>
    </submittedName>
</protein>
<evidence type="ECO:0000313" key="3">
    <source>
        <dbReference type="Proteomes" id="UP000245992"/>
    </source>
</evidence>
<dbReference type="Proteomes" id="UP000245992">
    <property type="component" value="Unassembled WGS sequence"/>
</dbReference>
<dbReference type="RefSeq" id="WP_030352296.1">
    <property type="nucleotide sequence ID" value="NZ_AZSP01000020.1"/>
</dbReference>
<dbReference type="GO" id="GO:0006629">
    <property type="term" value="P:lipid metabolic process"/>
    <property type="evidence" value="ECO:0007669"/>
    <property type="project" value="InterPro"/>
</dbReference>
<dbReference type="SUPFAM" id="SSF53474">
    <property type="entry name" value="alpha/beta-Hydrolases"/>
    <property type="match status" value="1"/>
</dbReference>
<dbReference type="InterPro" id="IPR051218">
    <property type="entry name" value="Sec_MonoDiacylglyc_Lipase"/>
</dbReference>
<dbReference type="STRING" id="1440053.GCA_000718095_03221"/>
<feature type="domain" description="Fungal lipase-type" evidence="1">
    <location>
        <begin position="76"/>
        <end position="208"/>
    </location>
</feature>
<evidence type="ECO:0000259" key="1">
    <source>
        <dbReference type="Pfam" id="PF01764"/>
    </source>
</evidence>
<proteinExistence type="predicted"/>